<sequence length="170" mass="19242">MLFHLSEEANIDRLEPRVPDSGGEPLVWAIDAEHVRNYLVPRACPRVTFYDGPHTSRADRARFLTTGGAVLAIESAWYERLRHCRLYRYHLPSATFECIDAGAGYYVSREPVAPVHVEIIDDPLGELLRQGIEIRLLPSLWELHDAVASSSLQFSMIRMRNAAPPTARSF</sequence>
<dbReference type="Proteomes" id="UP000264071">
    <property type="component" value="Unassembled WGS sequence"/>
</dbReference>
<evidence type="ECO:0000313" key="1">
    <source>
        <dbReference type="EMBL" id="HCT56468.1"/>
    </source>
</evidence>
<accession>A0A3D4V738</accession>
<organism evidence="1 2">
    <name type="scientific">Gemmatimonas aurantiaca</name>
    <dbReference type="NCBI Taxonomy" id="173480"/>
    <lineage>
        <taxon>Bacteria</taxon>
        <taxon>Pseudomonadati</taxon>
        <taxon>Gemmatimonadota</taxon>
        <taxon>Gemmatimonadia</taxon>
        <taxon>Gemmatimonadales</taxon>
        <taxon>Gemmatimonadaceae</taxon>
        <taxon>Gemmatimonas</taxon>
    </lineage>
</organism>
<proteinExistence type="predicted"/>
<gene>
    <name evidence="1" type="ORF">DGD08_04565</name>
</gene>
<name>A0A3D4V738_9BACT</name>
<protein>
    <submittedName>
        <fullName evidence="1">Uncharacterized protein</fullName>
    </submittedName>
</protein>
<dbReference type="AlphaFoldDB" id="A0A3D4V738"/>
<comment type="caution">
    <text evidence="1">The sequence shown here is derived from an EMBL/GenBank/DDBJ whole genome shotgun (WGS) entry which is preliminary data.</text>
</comment>
<evidence type="ECO:0000313" key="2">
    <source>
        <dbReference type="Proteomes" id="UP000264071"/>
    </source>
</evidence>
<reference evidence="1 2" key="1">
    <citation type="journal article" date="2018" name="Nat. Biotechnol.">
        <title>A standardized bacterial taxonomy based on genome phylogeny substantially revises the tree of life.</title>
        <authorList>
            <person name="Parks D.H."/>
            <person name="Chuvochina M."/>
            <person name="Waite D.W."/>
            <person name="Rinke C."/>
            <person name="Skarshewski A."/>
            <person name="Chaumeil P.A."/>
            <person name="Hugenholtz P."/>
        </authorList>
    </citation>
    <scope>NUCLEOTIDE SEQUENCE [LARGE SCALE GENOMIC DNA]</scope>
    <source>
        <strain evidence="1">UBA8844</strain>
    </source>
</reference>
<dbReference type="Pfam" id="PF21820">
    <property type="entry name" value="DUF6886"/>
    <property type="match status" value="1"/>
</dbReference>
<dbReference type="InterPro" id="IPR049253">
    <property type="entry name" value="DUF6886"/>
</dbReference>
<dbReference type="EMBL" id="DPIY01000005">
    <property type="protein sequence ID" value="HCT56468.1"/>
    <property type="molecule type" value="Genomic_DNA"/>
</dbReference>
<dbReference type="OMA" id="TIHRYEM"/>